<dbReference type="STRING" id="307972.A0A2G8K098"/>
<evidence type="ECO:0000256" key="1">
    <source>
        <dbReference type="ARBA" id="ARBA00004167"/>
    </source>
</evidence>
<dbReference type="GO" id="GO:0097363">
    <property type="term" value="F:protein O-acetylglucosaminyltransferase activity"/>
    <property type="evidence" value="ECO:0007669"/>
    <property type="project" value="TreeGrafter"/>
</dbReference>
<gene>
    <name evidence="9" type="ORF">BSL78_21757</name>
</gene>
<keyword evidence="2 9" id="KW-0328">Glycosyltransferase</keyword>
<keyword evidence="6" id="KW-0472">Membrane</keyword>
<keyword evidence="10" id="KW-1185">Reference proteome</keyword>
<keyword evidence="5" id="KW-1133">Transmembrane helix</keyword>
<evidence type="ECO:0000256" key="2">
    <source>
        <dbReference type="ARBA" id="ARBA00022676"/>
    </source>
</evidence>
<evidence type="ECO:0000256" key="6">
    <source>
        <dbReference type="ARBA" id="ARBA00023136"/>
    </source>
</evidence>
<organism evidence="9 10">
    <name type="scientific">Stichopus japonicus</name>
    <name type="common">Sea cucumber</name>
    <dbReference type="NCBI Taxonomy" id="307972"/>
    <lineage>
        <taxon>Eukaryota</taxon>
        <taxon>Metazoa</taxon>
        <taxon>Echinodermata</taxon>
        <taxon>Eleutherozoa</taxon>
        <taxon>Echinozoa</taxon>
        <taxon>Holothuroidea</taxon>
        <taxon>Aspidochirotacea</taxon>
        <taxon>Aspidochirotida</taxon>
        <taxon>Stichopodidae</taxon>
        <taxon>Apostichopus</taxon>
    </lineage>
</organism>
<evidence type="ECO:0000313" key="10">
    <source>
        <dbReference type="Proteomes" id="UP000230750"/>
    </source>
</evidence>
<evidence type="ECO:0000313" key="9">
    <source>
        <dbReference type="EMBL" id="PIK41389.1"/>
    </source>
</evidence>
<dbReference type="GO" id="GO:0035269">
    <property type="term" value="P:protein O-linked glycosylation via mannose"/>
    <property type="evidence" value="ECO:0007669"/>
    <property type="project" value="TreeGrafter"/>
</dbReference>
<sequence length="428" mass="50125">MGIFPSQIYRDKLNYSIPEGYIAWCSGQEPNDNICNFKNLCFSHHSKRFFVINNTNVQETIVISLSTAQPDLFTYTTVHDLNFKFRDKILINYKEGKYLLFRRFIPGNIAHAIHDELMPLFYTLLRHGDITDDVPQRTLVSFRSLWLEEAYGLYNLFSKDTQLLETDLQLEPDDSFTCFEDITVGLTKESLWYQIGFNEPEGPLVDSKVTATHIRNFTAYIRRRLIIPSTCPSEEYGVVFSRLRTRRLLNEKELASKIEKEFQLNMVFLHLEVNKMSHISDVIKVVSCARLITGMHGAAFILSMFLQPGSVVMELYPYALNPEYLTYYKTLLHLPDMNIEYLTWRNLNQSNTVTRGFNWLHPLSNRIVNVPRDEQLRIINSAEVPPHLCCYNTEFQFRMRQDTYVNITNIINILARSSLRYKKYSHTE</sequence>
<dbReference type="OrthoDB" id="529273at2759"/>
<dbReference type="PANTHER" id="PTHR20961">
    <property type="entry name" value="GLYCOSYLTRANSFERASE"/>
    <property type="match status" value="1"/>
</dbReference>
<dbReference type="GO" id="GO:0016020">
    <property type="term" value="C:membrane"/>
    <property type="evidence" value="ECO:0007669"/>
    <property type="project" value="UniProtKB-SubCell"/>
</dbReference>
<comment type="caution">
    <text evidence="9">The sequence shown here is derived from an EMBL/GenBank/DDBJ whole genome shotgun (WGS) entry which is preliminary data.</text>
</comment>
<accession>A0A2G8K098</accession>
<dbReference type="InterPro" id="IPR007657">
    <property type="entry name" value="Glycosyltransferase_61"/>
</dbReference>
<dbReference type="PANTHER" id="PTHR20961:SF38">
    <property type="entry name" value="PROTEIN O-LINKED-MANNOSE BETA-1,4-N-ACETYLGLUCOSAMINYLTRANSFERASE 2"/>
    <property type="match status" value="1"/>
</dbReference>
<keyword evidence="3 9" id="KW-0808">Transferase</keyword>
<comment type="subcellular location">
    <subcellularLocation>
        <location evidence="1">Membrane</location>
        <topology evidence="1">Single-pass membrane protein</topology>
    </subcellularLocation>
</comment>
<protein>
    <submittedName>
        <fullName evidence="9">Protein O-linked-mannose beta-1,4-N-acetylglucosaminyltransferase 2</fullName>
    </submittedName>
</protein>
<evidence type="ECO:0000259" key="8">
    <source>
        <dbReference type="Pfam" id="PF04577"/>
    </source>
</evidence>
<feature type="domain" description="Glycosyltransferase 61 catalytic" evidence="8">
    <location>
        <begin position="209"/>
        <end position="313"/>
    </location>
</feature>
<keyword evidence="7" id="KW-0325">Glycoprotein</keyword>
<proteinExistence type="predicted"/>
<dbReference type="EMBL" id="MRZV01001023">
    <property type="protein sequence ID" value="PIK41389.1"/>
    <property type="molecule type" value="Genomic_DNA"/>
</dbReference>
<evidence type="ECO:0000256" key="3">
    <source>
        <dbReference type="ARBA" id="ARBA00022679"/>
    </source>
</evidence>
<dbReference type="Proteomes" id="UP000230750">
    <property type="component" value="Unassembled WGS sequence"/>
</dbReference>
<keyword evidence="4" id="KW-0812">Transmembrane</keyword>
<evidence type="ECO:0000256" key="4">
    <source>
        <dbReference type="ARBA" id="ARBA00022692"/>
    </source>
</evidence>
<evidence type="ECO:0000256" key="5">
    <source>
        <dbReference type="ARBA" id="ARBA00022989"/>
    </source>
</evidence>
<dbReference type="Pfam" id="PF04577">
    <property type="entry name" value="Glyco_transf_61"/>
    <property type="match status" value="1"/>
</dbReference>
<dbReference type="InterPro" id="IPR049625">
    <property type="entry name" value="Glyco_transf_61_cat"/>
</dbReference>
<dbReference type="AlphaFoldDB" id="A0A2G8K098"/>
<evidence type="ECO:0000256" key="7">
    <source>
        <dbReference type="ARBA" id="ARBA00023180"/>
    </source>
</evidence>
<reference evidence="9 10" key="1">
    <citation type="journal article" date="2017" name="PLoS Biol.">
        <title>The sea cucumber genome provides insights into morphological evolution and visceral regeneration.</title>
        <authorList>
            <person name="Zhang X."/>
            <person name="Sun L."/>
            <person name="Yuan J."/>
            <person name="Sun Y."/>
            <person name="Gao Y."/>
            <person name="Zhang L."/>
            <person name="Li S."/>
            <person name="Dai H."/>
            <person name="Hamel J.F."/>
            <person name="Liu C."/>
            <person name="Yu Y."/>
            <person name="Liu S."/>
            <person name="Lin W."/>
            <person name="Guo K."/>
            <person name="Jin S."/>
            <person name="Xu P."/>
            <person name="Storey K.B."/>
            <person name="Huan P."/>
            <person name="Zhang T."/>
            <person name="Zhou Y."/>
            <person name="Zhang J."/>
            <person name="Lin C."/>
            <person name="Li X."/>
            <person name="Xing L."/>
            <person name="Huo D."/>
            <person name="Sun M."/>
            <person name="Wang L."/>
            <person name="Mercier A."/>
            <person name="Li F."/>
            <person name="Yang H."/>
            <person name="Xiang J."/>
        </authorList>
    </citation>
    <scope>NUCLEOTIDE SEQUENCE [LARGE SCALE GENOMIC DNA]</scope>
    <source>
        <strain evidence="9">Shaxun</strain>
        <tissue evidence="9">Muscle</tissue>
    </source>
</reference>
<name>A0A2G8K098_STIJA</name>
<dbReference type="GO" id="GO:0005783">
    <property type="term" value="C:endoplasmic reticulum"/>
    <property type="evidence" value="ECO:0007669"/>
    <property type="project" value="TreeGrafter"/>
</dbReference>